<gene>
    <name evidence="1" type="ORF">BBM1128_08810</name>
</gene>
<accession>A0A0L7AVT6</accession>
<dbReference type="Proteomes" id="UP000037193">
    <property type="component" value="Unassembled WGS sequence"/>
</dbReference>
<name>A0A0L7AVT6_BIFBR</name>
<dbReference type="EMBL" id="AVQD01000015">
    <property type="protein sequence ID" value="KOA39347.1"/>
    <property type="molecule type" value="Genomic_DNA"/>
</dbReference>
<dbReference type="AlphaFoldDB" id="A0A0L7AVT6"/>
<proteinExistence type="predicted"/>
<dbReference type="PATRIC" id="fig|1365965.3.peg.1771"/>
<dbReference type="InterPro" id="IPR025324">
    <property type="entry name" value="DUF4230"/>
</dbReference>
<sequence>MDPDSLRFFDEESSLFNGNEVSDTADALKDAKTQSEKKLNKGDLLKNANEQAKTVIEKMYSSIAEMDSYTVNIHTTEPKKIVYIVAKRCYSCYEA</sequence>
<organism evidence="1 2">
    <name type="scientific">Bifidobacterium breve MCC 1128</name>
    <dbReference type="NCBI Taxonomy" id="1365965"/>
    <lineage>
        <taxon>Bacteria</taxon>
        <taxon>Bacillati</taxon>
        <taxon>Actinomycetota</taxon>
        <taxon>Actinomycetes</taxon>
        <taxon>Bifidobacteriales</taxon>
        <taxon>Bifidobacteriaceae</taxon>
        <taxon>Bifidobacterium</taxon>
    </lineage>
</organism>
<evidence type="ECO:0000313" key="1">
    <source>
        <dbReference type="EMBL" id="KOA39347.1"/>
    </source>
</evidence>
<evidence type="ECO:0000313" key="2">
    <source>
        <dbReference type="Proteomes" id="UP000037193"/>
    </source>
</evidence>
<reference evidence="1 2" key="1">
    <citation type="journal article" date="2015" name="Int J Genomics">
        <title>Comparative Genomics Revealed Genetic Diversity and Species/Strain-Level Differences in Carbohydrate Metabolism of Three Probiotic Bifidobacterial Species.</title>
        <authorList>
            <person name="Odamaki T."/>
            <person name="Horigome A."/>
            <person name="Sugahara H."/>
            <person name="Hashikura N."/>
            <person name="Minami J."/>
            <person name="Xiao J.Z."/>
            <person name="Abe F."/>
        </authorList>
    </citation>
    <scope>NUCLEOTIDE SEQUENCE [LARGE SCALE GENOMIC DNA]</scope>
    <source>
        <strain evidence="1 2">MCC 1128</strain>
    </source>
</reference>
<dbReference type="Pfam" id="PF14014">
    <property type="entry name" value="DUF4230"/>
    <property type="match status" value="1"/>
</dbReference>
<comment type="caution">
    <text evidence="1">The sequence shown here is derived from an EMBL/GenBank/DDBJ whole genome shotgun (WGS) entry which is preliminary data.</text>
</comment>
<protein>
    <submittedName>
        <fullName evidence="1">Peptide chain release factor 2</fullName>
    </submittedName>
</protein>